<dbReference type="AlphaFoldDB" id="A0A2Z4RJV5"/>
<sequence length="90" mass="9858">MIPPVGASLLAMDVNDDAGCLNARIVRKFFASMLAPTEGGAISRQSFGIFLFFFSARYAHVVPDTFEPSDYALPGTDADPRQFPDHHVVR</sequence>
<organism evidence="1 2">
    <name type="scientific">Pseudomonas putida</name>
    <name type="common">Arthrobacter siderocapsulatus</name>
    <dbReference type="NCBI Taxonomy" id="303"/>
    <lineage>
        <taxon>Bacteria</taxon>
        <taxon>Pseudomonadati</taxon>
        <taxon>Pseudomonadota</taxon>
        <taxon>Gammaproteobacteria</taxon>
        <taxon>Pseudomonadales</taxon>
        <taxon>Pseudomonadaceae</taxon>
        <taxon>Pseudomonas</taxon>
    </lineage>
</organism>
<reference evidence="1 2" key="1">
    <citation type="submission" date="2018-05" db="EMBL/GenBank/DDBJ databases">
        <title>Whole genome sequence of Pseudomonas putida JBC17.</title>
        <authorList>
            <person name="Lee Y.H."/>
            <person name="David K."/>
        </authorList>
    </citation>
    <scope>NUCLEOTIDE SEQUENCE [LARGE SCALE GENOMIC DNA]</scope>
    <source>
        <strain evidence="1 2">JBC17</strain>
    </source>
</reference>
<protein>
    <submittedName>
        <fullName evidence="1">Uncharacterized protein</fullName>
    </submittedName>
</protein>
<dbReference type="OrthoDB" id="7032529at2"/>
<proteinExistence type="predicted"/>
<accession>A0A2Z4RJV5</accession>
<dbReference type="Proteomes" id="UP000250299">
    <property type="component" value="Chromosome"/>
</dbReference>
<dbReference type="EMBL" id="CP029693">
    <property type="protein sequence ID" value="AWY40294.1"/>
    <property type="molecule type" value="Genomic_DNA"/>
</dbReference>
<evidence type="ECO:0000313" key="1">
    <source>
        <dbReference type="EMBL" id="AWY40294.1"/>
    </source>
</evidence>
<evidence type="ECO:0000313" key="2">
    <source>
        <dbReference type="Proteomes" id="UP000250299"/>
    </source>
</evidence>
<name>A0A2Z4RJV5_PSEPU</name>
<gene>
    <name evidence="1" type="ORF">DKY63_10470</name>
</gene>